<name>A0A9X1RMS3_9BURK</name>
<evidence type="ECO:0000313" key="3">
    <source>
        <dbReference type="Proteomes" id="UP001139308"/>
    </source>
</evidence>
<accession>A0A9X1RMS3</accession>
<organism evidence="2 3">
    <name type="scientific">Paraburkholderia tagetis</name>
    <dbReference type="NCBI Taxonomy" id="2913261"/>
    <lineage>
        <taxon>Bacteria</taxon>
        <taxon>Pseudomonadati</taxon>
        <taxon>Pseudomonadota</taxon>
        <taxon>Betaproteobacteria</taxon>
        <taxon>Burkholderiales</taxon>
        <taxon>Burkholderiaceae</taxon>
        <taxon>Paraburkholderia</taxon>
    </lineage>
</organism>
<dbReference type="AlphaFoldDB" id="A0A9X1RMS3"/>
<feature type="region of interest" description="Disordered" evidence="1">
    <location>
        <begin position="36"/>
        <end position="74"/>
    </location>
</feature>
<keyword evidence="3" id="KW-1185">Reference proteome</keyword>
<comment type="caution">
    <text evidence="2">The sequence shown here is derived from an EMBL/GenBank/DDBJ whole genome shotgun (WGS) entry which is preliminary data.</text>
</comment>
<proteinExistence type="predicted"/>
<gene>
    <name evidence="2" type="ORF">L5014_08325</name>
</gene>
<feature type="compositionally biased region" description="Basic and acidic residues" evidence="1">
    <location>
        <begin position="47"/>
        <end position="56"/>
    </location>
</feature>
<protein>
    <submittedName>
        <fullName evidence="2">Uncharacterized protein</fullName>
    </submittedName>
</protein>
<sequence>MTSLLPTDGGLRDATYLQQYRRMVNEYILPALTPASKPAQTAAKTQALREELEKSRQTQGVPGTATAFNDAPET</sequence>
<evidence type="ECO:0000313" key="2">
    <source>
        <dbReference type="EMBL" id="MCG5073370.1"/>
    </source>
</evidence>
<reference evidence="2" key="1">
    <citation type="submission" date="2022-01" db="EMBL/GenBank/DDBJ databases">
        <title>Genome sequence and assembly of Parabukholderia sp. RG36.</title>
        <authorList>
            <person name="Chhetri G."/>
        </authorList>
    </citation>
    <scope>NUCLEOTIDE SEQUENCE</scope>
    <source>
        <strain evidence="2">RG36</strain>
    </source>
</reference>
<dbReference type="Proteomes" id="UP001139308">
    <property type="component" value="Unassembled WGS sequence"/>
</dbReference>
<dbReference type="RefSeq" id="WP_238463103.1">
    <property type="nucleotide sequence ID" value="NZ_JAKLJA010000004.1"/>
</dbReference>
<evidence type="ECO:0000256" key="1">
    <source>
        <dbReference type="SAM" id="MobiDB-lite"/>
    </source>
</evidence>
<dbReference type="EMBL" id="JAKLJA010000004">
    <property type="protein sequence ID" value="MCG5073370.1"/>
    <property type="molecule type" value="Genomic_DNA"/>
</dbReference>